<accession>A0A822Z9B1</accession>
<reference evidence="2 3" key="1">
    <citation type="journal article" date="2020" name="Mol. Biol. Evol.">
        <title>Distinct Expression and Methylation Patterns for Genes with Different Fates following a Single Whole-Genome Duplication in Flowering Plants.</title>
        <authorList>
            <person name="Shi T."/>
            <person name="Rahmani R.S."/>
            <person name="Gugger P.F."/>
            <person name="Wang M."/>
            <person name="Li H."/>
            <person name="Zhang Y."/>
            <person name="Li Z."/>
            <person name="Wang Q."/>
            <person name="Van de Peer Y."/>
            <person name="Marchal K."/>
            <person name="Chen J."/>
        </authorList>
    </citation>
    <scope>NUCLEOTIDE SEQUENCE [LARGE SCALE GENOMIC DNA]</scope>
    <source>
        <tissue evidence="2">Leaf</tissue>
    </source>
</reference>
<dbReference type="PANTHER" id="PTHR47186">
    <property type="entry name" value="LEUCINE-RICH REPEAT-CONTAINING PROTEIN 57"/>
    <property type="match status" value="1"/>
</dbReference>
<keyword evidence="3" id="KW-1185">Reference proteome</keyword>
<protein>
    <recommendedName>
        <fullName evidence="1">R13L1/DRL21-like LRR repeat region domain-containing protein</fullName>
    </recommendedName>
</protein>
<dbReference type="PANTHER" id="PTHR47186:SF3">
    <property type="entry name" value="OS09G0267800 PROTEIN"/>
    <property type="match status" value="1"/>
</dbReference>
<dbReference type="AlphaFoldDB" id="A0A822Z9B1"/>
<dbReference type="Pfam" id="PF25019">
    <property type="entry name" value="LRR_R13L1-DRL21"/>
    <property type="match status" value="1"/>
</dbReference>
<evidence type="ECO:0000259" key="1">
    <source>
        <dbReference type="Pfam" id="PF25019"/>
    </source>
</evidence>
<feature type="domain" description="R13L1/DRL21-like LRR repeat region" evidence="1">
    <location>
        <begin position="27"/>
        <end position="76"/>
    </location>
</feature>
<dbReference type="InterPro" id="IPR056789">
    <property type="entry name" value="LRR_R13L1-DRL21"/>
</dbReference>
<dbReference type="Proteomes" id="UP000607653">
    <property type="component" value="Unassembled WGS sequence"/>
</dbReference>
<name>A0A822Z9B1_NELNU</name>
<proteinExistence type="predicted"/>
<sequence>MPSGLGKLTCLRTLSAFVMGKSVGCKLKELHGLKLRGNISILNLENIADAKDVEGVNFEGKEKLQSLELVWAEQQDPPNISN</sequence>
<dbReference type="EMBL" id="DUZY01000005">
    <property type="protein sequence ID" value="DAD39646.1"/>
    <property type="molecule type" value="Genomic_DNA"/>
</dbReference>
<evidence type="ECO:0000313" key="3">
    <source>
        <dbReference type="Proteomes" id="UP000607653"/>
    </source>
</evidence>
<organism evidence="2 3">
    <name type="scientific">Nelumbo nucifera</name>
    <name type="common">Sacred lotus</name>
    <dbReference type="NCBI Taxonomy" id="4432"/>
    <lineage>
        <taxon>Eukaryota</taxon>
        <taxon>Viridiplantae</taxon>
        <taxon>Streptophyta</taxon>
        <taxon>Embryophyta</taxon>
        <taxon>Tracheophyta</taxon>
        <taxon>Spermatophyta</taxon>
        <taxon>Magnoliopsida</taxon>
        <taxon>Proteales</taxon>
        <taxon>Nelumbonaceae</taxon>
        <taxon>Nelumbo</taxon>
    </lineage>
</organism>
<comment type="caution">
    <text evidence="2">The sequence shown here is derived from an EMBL/GenBank/DDBJ whole genome shotgun (WGS) entry which is preliminary data.</text>
</comment>
<evidence type="ECO:0000313" key="2">
    <source>
        <dbReference type="EMBL" id="DAD39646.1"/>
    </source>
</evidence>
<gene>
    <name evidence="2" type="ORF">HUJ06_013969</name>
</gene>